<dbReference type="SMART" id="SM00013">
    <property type="entry name" value="LRRNT"/>
    <property type="match status" value="1"/>
</dbReference>
<keyword evidence="8" id="KW-1015">Disulfide bond</keyword>
<dbReference type="Pfam" id="PF13855">
    <property type="entry name" value="LRR_8"/>
    <property type="match status" value="2"/>
</dbReference>
<dbReference type="SUPFAM" id="SSF48726">
    <property type="entry name" value="Immunoglobulin"/>
    <property type="match status" value="1"/>
</dbReference>
<accession>C3YDK5</accession>
<dbReference type="SMART" id="SM00082">
    <property type="entry name" value="LRRCT"/>
    <property type="match status" value="1"/>
</dbReference>
<dbReference type="EMBL" id="GG666503">
    <property type="protein sequence ID" value="EEN61816.1"/>
    <property type="molecule type" value="Genomic_DNA"/>
</dbReference>
<dbReference type="InterPro" id="IPR007110">
    <property type="entry name" value="Ig-like_dom"/>
</dbReference>
<dbReference type="InterPro" id="IPR032675">
    <property type="entry name" value="LRR_dom_sf"/>
</dbReference>
<dbReference type="Pfam" id="PF07679">
    <property type="entry name" value="I-set"/>
    <property type="match status" value="1"/>
</dbReference>
<evidence type="ECO:0000256" key="4">
    <source>
        <dbReference type="ARBA" id="ARBA00022729"/>
    </source>
</evidence>
<evidence type="ECO:0000259" key="9">
    <source>
        <dbReference type="PROSITE" id="PS50835"/>
    </source>
</evidence>
<dbReference type="PANTHER" id="PTHR24369">
    <property type="entry name" value="ANTIGEN BSP, PUTATIVE-RELATED"/>
    <property type="match status" value="1"/>
</dbReference>
<dbReference type="InterPro" id="IPR000483">
    <property type="entry name" value="Cys-rich_flank_reg_C"/>
</dbReference>
<evidence type="ECO:0000256" key="1">
    <source>
        <dbReference type="ARBA" id="ARBA00004167"/>
    </source>
</evidence>
<organism>
    <name type="scientific">Branchiostoma floridae</name>
    <name type="common">Florida lancelet</name>
    <name type="synonym">Amphioxus</name>
    <dbReference type="NCBI Taxonomy" id="7739"/>
    <lineage>
        <taxon>Eukaryota</taxon>
        <taxon>Metazoa</taxon>
        <taxon>Chordata</taxon>
        <taxon>Cephalochordata</taxon>
        <taxon>Leptocardii</taxon>
        <taxon>Amphioxiformes</taxon>
        <taxon>Branchiostomatidae</taxon>
        <taxon>Branchiostoma</taxon>
    </lineage>
</organism>
<keyword evidence="3" id="KW-0812">Transmembrane</keyword>
<dbReference type="GO" id="GO:0016020">
    <property type="term" value="C:membrane"/>
    <property type="evidence" value="ECO:0007669"/>
    <property type="project" value="UniProtKB-SubCell"/>
</dbReference>
<keyword evidence="2" id="KW-0433">Leucine-rich repeat</keyword>
<evidence type="ECO:0000256" key="6">
    <source>
        <dbReference type="ARBA" id="ARBA00022989"/>
    </source>
</evidence>
<dbReference type="InterPro" id="IPR013783">
    <property type="entry name" value="Ig-like_fold"/>
</dbReference>
<dbReference type="AlphaFoldDB" id="C3YDK5"/>
<dbReference type="SMART" id="SM00369">
    <property type="entry name" value="LRR_TYP"/>
    <property type="match status" value="7"/>
</dbReference>
<name>C3YDK5_BRAFL</name>
<evidence type="ECO:0000256" key="3">
    <source>
        <dbReference type="ARBA" id="ARBA00022692"/>
    </source>
</evidence>
<gene>
    <name evidence="10" type="ORF">BRAFLDRAFT_123849</name>
</gene>
<dbReference type="PROSITE" id="PS51450">
    <property type="entry name" value="LRR"/>
    <property type="match status" value="1"/>
</dbReference>
<dbReference type="InterPro" id="IPR036179">
    <property type="entry name" value="Ig-like_dom_sf"/>
</dbReference>
<dbReference type="STRING" id="7739.C3YDK5"/>
<evidence type="ECO:0000256" key="7">
    <source>
        <dbReference type="ARBA" id="ARBA00023136"/>
    </source>
</evidence>
<evidence type="ECO:0000256" key="5">
    <source>
        <dbReference type="ARBA" id="ARBA00022737"/>
    </source>
</evidence>
<dbReference type="InterPro" id="IPR013098">
    <property type="entry name" value="Ig_I-set"/>
</dbReference>
<dbReference type="InterPro" id="IPR001611">
    <property type="entry name" value="Leu-rich_rpt"/>
</dbReference>
<dbReference type="SUPFAM" id="SSF52058">
    <property type="entry name" value="L domain-like"/>
    <property type="match status" value="1"/>
</dbReference>
<feature type="domain" description="Ig-like" evidence="9">
    <location>
        <begin position="480"/>
        <end position="570"/>
    </location>
</feature>
<proteinExistence type="predicted"/>
<evidence type="ECO:0000256" key="8">
    <source>
        <dbReference type="ARBA" id="ARBA00023157"/>
    </source>
</evidence>
<evidence type="ECO:0000256" key="2">
    <source>
        <dbReference type="ARBA" id="ARBA00022614"/>
    </source>
</evidence>
<dbReference type="Gene3D" id="3.80.10.10">
    <property type="entry name" value="Ribonuclease Inhibitor"/>
    <property type="match status" value="2"/>
</dbReference>
<evidence type="ECO:0000313" key="10">
    <source>
        <dbReference type="EMBL" id="EEN61816.1"/>
    </source>
</evidence>
<dbReference type="InterPro" id="IPR050541">
    <property type="entry name" value="LRR_TM_domain-containing"/>
</dbReference>
<dbReference type="Pfam" id="PF10572">
    <property type="entry name" value="UPF0556"/>
    <property type="match status" value="1"/>
</dbReference>
<dbReference type="InParanoid" id="C3YDK5"/>
<keyword evidence="4" id="KW-0732">Signal</keyword>
<sequence>MTMTMGEQRFPVIDTDPQEIDWEESISNSRGNWDAAVYYRTDDAPLHPPAAGPDHVGRGWLLLLQSPGNVNLFRACLRKSDYPLGTRTDLVFAMEDMAGRRVLMCVCFLAMVAGALSCPELCFCLPGDKTVLCDSKGLTSLPNGIPESVTLLRVTNNNLTVLDPDVVRRLPNLLAFYVDDNQIRQLPNLLPGAANLNTLSIRGNYISSIPPAFLNESITLNRLYLSGNQLSRVPIDALRAVRETLTILDLSDNPVVVKPGDFSILINLKFLKLAGVSQTFLPEGTLNGLEALTYLDISMPNLRSIPKTELAGLRVLQELVAERTSISALSDGSFPRLPTVRRLKMDNSVKLRALNDRALSGLVNVETVTFRNSPLLSFIEEGAFSGLAAVRELDLRSCGLMALQDRTFLPVARTLEVLYLGRNPFSCDCRMKWFGRWLQQAVATYALDSEEIVCERASYPEALNSTVLNIPISNFSCVVPTVVDLTPTTTVLTGDSMELVCRADGLPDPVLVWNTPQGSFNATSFNLTATGVAATLYLGDISPDNDGNYTSRTACEVQTASVRKTADTVTTSSLNPKFYKMARFFTFCVLLSFMICLTVSKSAKKNKDPEFEAFKKENKKEKWSHVEEGLHAEAFDLIASGETLTFERKLRTGYRQVDEHGSRYLNTSRGCFNTKAGRSPTFSVFVVERRGHPYGGFCDDLVGCSDRGTSSQDDKFGCIFTYAVKPGGVPTEEWRLTMTMSPDATAYSCQLRVERNEQRSDLMFEHFQLKVDGHQRYGYSDCHRSEEVSLDKSEWTVDETALKVSSVPEKFGGKVSAVFLVTAIHVDHDEL</sequence>
<keyword evidence="5" id="KW-0677">Repeat</keyword>
<protein>
    <recommendedName>
        <fullName evidence="9">Ig-like domain-containing protein</fullName>
    </recommendedName>
</protein>
<keyword evidence="7" id="KW-0472">Membrane</keyword>
<dbReference type="InterPro" id="IPR000372">
    <property type="entry name" value="LRRNT"/>
</dbReference>
<dbReference type="InterPro" id="IPR003591">
    <property type="entry name" value="Leu-rich_rpt_typical-subtyp"/>
</dbReference>
<dbReference type="InterPro" id="IPR018887">
    <property type="entry name" value="MYDGF"/>
</dbReference>
<reference evidence="10" key="1">
    <citation type="journal article" date="2008" name="Nature">
        <title>The amphioxus genome and the evolution of the chordate karyotype.</title>
        <authorList>
            <consortium name="US DOE Joint Genome Institute (JGI-PGF)"/>
            <person name="Putnam N.H."/>
            <person name="Butts T."/>
            <person name="Ferrier D.E.K."/>
            <person name="Furlong R.F."/>
            <person name="Hellsten U."/>
            <person name="Kawashima T."/>
            <person name="Robinson-Rechavi M."/>
            <person name="Shoguchi E."/>
            <person name="Terry A."/>
            <person name="Yu J.-K."/>
            <person name="Benito-Gutierrez E.L."/>
            <person name="Dubchak I."/>
            <person name="Garcia-Fernandez J."/>
            <person name="Gibson-Brown J.J."/>
            <person name="Grigoriev I.V."/>
            <person name="Horton A.C."/>
            <person name="de Jong P.J."/>
            <person name="Jurka J."/>
            <person name="Kapitonov V.V."/>
            <person name="Kohara Y."/>
            <person name="Kuroki Y."/>
            <person name="Lindquist E."/>
            <person name="Lucas S."/>
            <person name="Osoegawa K."/>
            <person name="Pennacchio L.A."/>
            <person name="Salamov A.A."/>
            <person name="Satou Y."/>
            <person name="Sauka-Spengler T."/>
            <person name="Schmutz J."/>
            <person name="Shin-I T."/>
            <person name="Toyoda A."/>
            <person name="Bronner-Fraser M."/>
            <person name="Fujiyama A."/>
            <person name="Holland L.Z."/>
            <person name="Holland P.W.H."/>
            <person name="Satoh N."/>
            <person name="Rokhsar D.S."/>
        </authorList>
    </citation>
    <scope>NUCLEOTIDE SEQUENCE [LARGE SCALE GENOMIC DNA]</scope>
    <source>
        <strain evidence="10">S238N-H82</strain>
        <tissue evidence="10">Testes</tissue>
    </source>
</reference>
<dbReference type="eggNOG" id="KOG0619">
    <property type="taxonomic scope" value="Eukaryota"/>
</dbReference>
<dbReference type="PANTHER" id="PTHR24369:SF210">
    <property type="entry name" value="CHAOPTIN-RELATED"/>
    <property type="match status" value="1"/>
</dbReference>
<comment type="subcellular location">
    <subcellularLocation>
        <location evidence="1">Membrane</location>
        <topology evidence="1">Single-pass membrane protein</topology>
    </subcellularLocation>
</comment>
<dbReference type="Gene3D" id="2.60.40.10">
    <property type="entry name" value="Immunoglobulins"/>
    <property type="match status" value="1"/>
</dbReference>
<dbReference type="PROSITE" id="PS50835">
    <property type="entry name" value="IG_LIKE"/>
    <property type="match status" value="1"/>
</dbReference>
<keyword evidence="6" id="KW-1133">Transmembrane helix</keyword>